<evidence type="ECO:0000256" key="1">
    <source>
        <dbReference type="SAM" id="MobiDB-lite"/>
    </source>
</evidence>
<evidence type="ECO:0000313" key="2">
    <source>
        <dbReference type="EMBL" id="KAJ1684968.1"/>
    </source>
</evidence>
<dbReference type="OrthoDB" id="25620at2759"/>
<dbReference type="PANTHER" id="PTHR14241:SF32">
    <property type="entry name" value="VWFA DOMAIN-CONTAINING PROTEIN-RELATED"/>
    <property type="match status" value="1"/>
</dbReference>
<evidence type="ECO:0000313" key="3">
    <source>
        <dbReference type="Proteomes" id="UP001151287"/>
    </source>
</evidence>
<feature type="region of interest" description="Disordered" evidence="1">
    <location>
        <begin position="1"/>
        <end position="36"/>
    </location>
</feature>
<gene>
    <name evidence="2" type="ORF">LUZ63_016358</name>
</gene>
<protein>
    <submittedName>
        <fullName evidence="2">Uncharacterized protein</fullName>
    </submittedName>
</protein>
<reference evidence="2" key="1">
    <citation type="journal article" date="2022" name="Cell">
        <title>Repeat-based holocentromeres influence genome architecture and karyotype evolution.</title>
        <authorList>
            <person name="Hofstatter P.G."/>
            <person name="Thangavel G."/>
            <person name="Lux T."/>
            <person name="Neumann P."/>
            <person name="Vondrak T."/>
            <person name="Novak P."/>
            <person name="Zhang M."/>
            <person name="Costa L."/>
            <person name="Castellani M."/>
            <person name="Scott A."/>
            <person name="Toegelov H."/>
            <person name="Fuchs J."/>
            <person name="Mata-Sucre Y."/>
            <person name="Dias Y."/>
            <person name="Vanzela A.L.L."/>
            <person name="Huettel B."/>
            <person name="Almeida C.C.S."/>
            <person name="Simkova H."/>
            <person name="Souza G."/>
            <person name="Pedrosa-Harand A."/>
            <person name="Macas J."/>
            <person name="Mayer K.F.X."/>
            <person name="Houben A."/>
            <person name="Marques A."/>
        </authorList>
    </citation>
    <scope>NUCLEOTIDE SEQUENCE</scope>
    <source>
        <strain evidence="2">RhyBre1mFocal</strain>
    </source>
</reference>
<sequence>MGGGRCPTGEHSSSSDADADADSSDESQVTELPPPEQCVDRLSDYARARALMNSRDFFVRRYKPGYFIDDEARDEKFEIPETTTLLLIGDPGKGKALLVSQIKSVFDDIWSTPAPAPAPAPDDFNMTPGWGTLQEHMILKDSTSICVFYTPCWPDFFEENHTVLHDWMKNGVCHGNCKLKLSLNKRRMVNYVILNLDAVSILESIDRKDNHYMDMVHDTFNYPFLSFRGNRPAVVVTNGDRLSSAELSSVVDFIKELLGIPLCQIFCIPGIDDYHTELNILALLRYCLEKADQGLPLKQKCLQEEQELKHAIWKGEIFSDLAIDVLLVCTCFWIFWNFGQSIGLFSLHR</sequence>
<dbReference type="AlphaFoldDB" id="A0A9P9Z9T9"/>
<keyword evidence="3" id="KW-1185">Reference proteome</keyword>
<dbReference type="EMBL" id="JAMQYH010000005">
    <property type="protein sequence ID" value="KAJ1684968.1"/>
    <property type="molecule type" value="Genomic_DNA"/>
</dbReference>
<accession>A0A9P9Z9T9</accession>
<dbReference type="Proteomes" id="UP001151287">
    <property type="component" value="Unassembled WGS sequence"/>
</dbReference>
<organism evidence="2 3">
    <name type="scientific">Rhynchospora breviuscula</name>
    <dbReference type="NCBI Taxonomy" id="2022672"/>
    <lineage>
        <taxon>Eukaryota</taxon>
        <taxon>Viridiplantae</taxon>
        <taxon>Streptophyta</taxon>
        <taxon>Embryophyta</taxon>
        <taxon>Tracheophyta</taxon>
        <taxon>Spermatophyta</taxon>
        <taxon>Magnoliopsida</taxon>
        <taxon>Liliopsida</taxon>
        <taxon>Poales</taxon>
        <taxon>Cyperaceae</taxon>
        <taxon>Cyperoideae</taxon>
        <taxon>Rhynchosporeae</taxon>
        <taxon>Rhynchospora</taxon>
    </lineage>
</organism>
<name>A0A9P9Z9T9_9POAL</name>
<comment type="caution">
    <text evidence="2">The sequence shown here is derived from an EMBL/GenBank/DDBJ whole genome shotgun (WGS) entry which is preliminary data.</text>
</comment>
<dbReference type="PANTHER" id="PTHR14241">
    <property type="entry name" value="INTERFERON-INDUCED PROTEIN 44"/>
    <property type="match status" value="1"/>
</dbReference>
<proteinExistence type="predicted"/>